<keyword evidence="2" id="KW-0121">Carboxypeptidase</keyword>
<keyword evidence="3" id="KW-1185">Reference proteome</keyword>
<reference evidence="2 3" key="1">
    <citation type="submission" date="2018-11" db="EMBL/GenBank/DDBJ databases">
        <title>Aureibaculum marinum gen. nov., sp. nov., a member of the family Flavobacteriaceae isolated from the Bohai Sea.</title>
        <authorList>
            <person name="Ji X."/>
        </authorList>
    </citation>
    <scope>NUCLEOTIDE SEQUENCE [LARGE SCALE GENOMIC DNA]</scope>
    <source>
        <strain evidence="2 3">BH-SD17</strain>
    </source>
</reference>
<dbReference type="GO" id="GO:0004180">
    <property type="term" value="F:carboxypeptidase activity"/>
    <property type="evidence" value="ECO:0007669"/>
    <property type="project" value="UniProtKB-KW"/>
</dbReference>
<dbReference type="AlphaFoldDB" id="A0A3N4NX09"/>
<protein>
    <submittedName>
        <fullName evidence="2">Carboxypeptidase-like regulatory domain-containing protein</fullName>
    </submittedName>
</protein>
<dbReference type="Proteomes" id="UP000270856">
    <property type="component" value="Unassembled WGS sequence"/>
</dbReference>
<dbReference type="Pfam" id="PF13715">
    <property type="entry name" value="CarbopepD_reg_2"/>
    <property type="match status" value="1"/>
</dbReference>
<organism evidence="2 3">
    <name type="scientific">Aureibaculum marinum</name>
    <dbReference type="NCBI Taxonomy" id="2487930"/>
    <lineage>
        <taxon>Bacteria</taxon>
        <taxon>Pseudomonadati</taxon>
        <taxon>Bacteroidota</taxon>
        <taxon>Flavobacteriia</taxon>
        <taxon>Flavobacteriales</taxon>
        <taxon>Flavobacteriaceae</taxon>
        <taxon>Aureibaculum</taxon>
    </lineage>
</organism>
<feature type="chain" id="PRO_5018135818" evidence="1">
    <location>
        <begin position="19"/>
        <end position="401"/>
    </location>
</feature>
<dbReference type="Gene3D" id="2.60.40.1120">
    <property type="entry name" value="Carboxypeptidase-like, regulatory domain"/>
    <property type="match status" value="1"/>
</dbReference>
<evidence type="ECO:0000313" key="2">
    <source>
        <dbReference type="EMBL" id="RPE00913.1"/>
    </source>
</evidence>
<sequence>MAKLLNILMIISVFTVFSQEATIEGTVKNIDNKPIANILVQVLSSEKNTLTYKYTDNMGKFNFKINQNQTPLYLKISSLFYEDQEIEVSLTNAKEIVFTLENKVQNLNEVVVRSTNYNKDTINLDINKYNIIETESAEQTLKKIPGISIDKSGRIKYFNIEIEKILIDGDDLANDQYTFISKNLRSEVLDDIQVLKNFEENTVYKKTRKSNKIALNLKIKDKFKNIWFGNISLGYGNGIKTKPKYQESFNLGLLKKRIKFLDFFKYSTLGSHSVSKTFGESDNKLSNQPFYNIKKYDVGLPEEITNFNKSIGNTLLFNTKIGKTVLRSTNFVGLDNEKQDYFRKMEYFLDNEDAFLEENTYKDKKLMILGELEFKNPTLKKVILSINLSTASNQIDLIQAH</sequence>
<keyword evidence="2" id="KW-0645">Protease</keyword>
<comment type="caution">
    <text evidence="2">The sequence shown here is derived from an EMBL/GenBank/DDBJ whole genome shotgun (WGS) entry which is preliminary data.</text>
</comment>
<proteinExistence type="predicted"/>
<dbReference type="InterPro" id="IPR008969">
    <property type="entry name" value="CarboxyPept-like_regulatory"/>
</dbReference>
<evidence type="ECO:0000256" key="1">
    <source>
        <dbReference type="SAM" id="SignalP"/>
    </source>
</evidence>
<feature type="signal peptide" evidence="1">
    <location>
        <begin position="1"/>
        <end position="18"/>
    </location>
</feature>
<dbReference type="OrthoDB" id="603275at2"/>
<keyword evidence="2" id="KW-0378">Hydrolase</keyword>
<gene>
    <name evidence="2" type="ORF">EGM88_00765</name>
</gene>
<accession>A0A3N4NX09</accession>
<name>A0A3N4NX09_9FLAO</name>
<dbReference type="EMBL" id="RPFJ01000001">
    <property type="protein sequence ID" value="RPE00913.1"/>
    <property type="molecule type" value="Genomic_DNA"/>
</dbReference>
<evidence type="ECO:0000313" key="3">
    <source>
        <dbReference type="Proteomes" id="UP000270856"/>
    </source>
</evidence>
<keyword evidence="1" id="KW-0732">Signal</keyword>
<dbReference type="RefSeq" id="WP_123895971.1">
    <property type="nucleotide sequence ID" value="NZ_RPFJ01000001.1"/>
</dbReference>
<dbReference type="SUPFAM" id="SSF49464">
    <property type="entry name" value="Carboxypeptidase regulatory domain-like"/>
    <property type="match status" value="1"/>
</dbReference>